<dbReference type="AlphaFoldDB" id="A0A931DJA1"/>
<evidence type="ECO:0000256" key="3">
    <source>
        <dbReference type="ARBA" id="ARBA00012744"/>
    </source>
</evidence>
<dbReference type="GO" id="GO:0005829">
    <property type="term" value="C:cytosol"/>
    <property type="evidence" value="ECO:0007669"/>
    <property type="project" value="TreeGrafter"/>
</dbReference>
<keyword evidence="4 12" id="KW-0378">Hydrolase</keyword>
<feature type="active site" description="Proton donor" evidence="9">
    <location>
        <position position="178"/>
    </location>
</feature>
<name>A0A931DJA1_9ACTN</name>
<dbReference type="Proteomes" id="UP000614047">
    <property type="component" value="Unassembled WGS sequence"/>
</dbReference>
<dbReference type="PANTHER" id="PTHR10353:SF36">
    <property type="entry name" value="LP05116P"/>
    <property type="match status" value="1"/>
</dbReference>
<dbReference type="RefSeq" id="WP_197013414.1">
    <property type="nucleotide sequence ID" value="NZ_BAABES010000001.1"/>
</dbReference>
<evidence type="ECO:0000256" key="8">
    <source>
        <dbReference type="ARBA" id="ARBA00023326"/>
    </source>
</evidence>
<dbReference type="InterPro" id="IPR017853">
    <property type="entry name" value="GH"/>
</dbReference>
<comment type="similarity">
    <text evidence="2 12">Belongs to the glycosyl hydrolase 1 family.</text>
</comment>
<feature type="active site" description="Nucleophile" evidence="9 11">
    <location>
        <position position="387"/>
    </location>
</feature>
<dbReference type="PRINTS" id="PR00131">
    <property type="entry name" value="GLHYDRLASE1"/>
</dbReference>
<comment type="catalytic activity">
    <reaction evidence="1 12">
        <text>Hydrolysis of terminal, non-reducing beta-D-glucosyl residues with release of beta-D-glucose.</text>
        <dbReference type="EC" id="3.2.1.21"/>
    </reaction>
</comment>
<feature type="binding site" evidence="10">
    <location>
        <position position="32"/>
    </location>
    <ligand>
        <name>substrate</name>
    </ligand>
</feature>
<keyword evidence="5" id="KW-0136">Cellulose degradation</keyword>
<evidence type="ECO:0000313" key="13">
    <source>
        <dbReference type="EMBL" id="MBG6091045.1"/>
    </source>
</evidence>
<keyword evidence="6" id="KW-0119">Carbohydrate metabolism</keyword>
<proteinExistence type="inferred from homology"/>
<dbReference type="InterPro" id="IPR001360">
    <property type="entry name" value="Glyco_hydro_1"/>
</dbReference>
<feature type="binding site" evidence="10">
    <location>
        <position position="308"/>
    </location>
    <ligand>
        <name>substrate</name>
    </ligand>
</feature>
<feature type="binding site" evidence="10">
    <location>
        <position position="133"/>
    </location>
    <ligand>
        <name>substrate</name>
    </ligand>
</feature>
<dbReference type="PROSITE" id="PS00572">
    <property type="entry name" value="GLYCOSYL_HYDROL_F1_1"/>
    <property type="match status" value="1"/>
</dbReference>
<protein>
    <recommendedName>
        <fullName evidence="3 12">Beta-glucosidase</fullName>
        <ecNumber evidence="3 12">3.2.1.21</ecNumber>
    </recommendedName>
</protein>
<dbReference type="InterPro" id="IPR033132">
    <property type="entry name" value="GH_1_N_CS"/>
</dbReference>
<dbReference type="EMBL" id="JADOUA010000001">
    <property type="protein sequence ID" value="MBG6091045.1"/>
    <property type="molecule type" value="Genomic_DNA"/>
</dbReference>
<feature type="binding site" evidence="10">
    <location>
        <position position="177"/>
    </location>
    <ligand>
        <name>substrate</name>
    </ligand>
</feature>
<keyword evidence="8" id="KW-0624">Polysaccharide degradation</keyword>
<dbReference type="PROSITE" id="PS00653">
    <property type="entry name" value="GLYCOSYL_HYDROL_F1_2"/>
    <property type="match status" value="1"/>
</dbReference>
<evidence type="ECO:0000256" key="9">
    <source>
        <dbReference type="PIRSR" id="PIRSR617736-1"/>
    </source>
</evidence>
<dbReference type="InterPro" id="IPR018120">
    <property type="entry name" value="Glyco_hydro_1_AS"/>
</dbReference>
<dbReference type="SUPFAM" id="SSF51445">
    <property type="entry name" value="(Trans)glycosidases"/>
    <property type="match status" value="1"/>
</dbReference>
<dbReference type="NCBIfam" id="TIGR03356">
    <property type="entry name" value="BGL"/>
    <property type="match status" value="1"/>
</dbReference>
<evidence type="ECO:0000256" key="1">
    <source>
        <dbReference type="ARBA" id="ARBA00000448"/>
    </source>
</evidence>
<evidence type="ECO:0000256" key="6">
    <source>
        <dbReference type="ARBA" id="ARBA00023277"/>
    </source>
</evidence>
<evidence type="ECO:0000256" key="5">
    <source>
        <dbReference type="ARBA" id="ARBA00023001"/>
    </source>
</evidence>
<dbReference type="EC" id="3.2.1.21" evidence="3 12"/>
<keyword evidence="14" id="KW-1185">Reference proteome</keyword>
<comment type="caution">
    <text evidence="13">The sequence shown here is derived from an EMBL/GenBank/DDBJ whole genome shotgun (WGS) entry which is preliminary data.</text>
</comment>
<sequence length="484" mass="53244">MTSVQHSDSTFPAPTATFPAGFRWGAATAAYQIEGAAGEDGRGPSIWDTFARTPGKVLGGDTGDVAVDHYHRFREDIALMSDLGLTSYRFSISWPRVQPSGSGPLSQAGADFYRRLVDALLEAGIEPWPTLYHWDLPQPLEDAGGWPERDTAYRFADYADRIHAVLGDRVPQWMTINEPWCAAFLGYASGEHAPGRREPAAALRAAHHLMLGHGAAVQAMRARHPGHRFGAAVNLYAISPAGPSDADADAARRIDGMQNRFFLDPLLRGSYPADVLTDVEEYGFDACVREGDLATINQRLDLLGINYYSRFTVTGETEGPDGEGETGQAVSSPFSTHSPWVGSEFVGFVNAGRPVTGMGWEIDASGLYEVLTRLKDDYPPVDLYITENGAGYDETLNGEGTVHDEGRISYIDEHLRACHAAVTKGVPLRGYFTWSLLDNFEWSWGYSKRFGLVHVDYATQRRVPKDSARWYADVIRRGGPPDHR</sequence>
<feature type="binding site" evidence="10">
    <location>
        <begin position="441"/>
        <end position="442"/>
    </location>
    <ligand>
        <name>substrate</name>
    </ligand>
</feature>
<evidence type="ECO:0000256" key="10">
    <source>
        <dbReference type="PIRSR" id="PIRSR617736-2"/>
    </source>
</evidence>
<dbReference type="Pfam" id="PF00232">
    <property type="entry name" value="Glyco_hydro_1"/>
    <property type="match status" value="1"/>
</dbReference>
<feature type="binding site" evidence="10">
    <location>
        <position position="434"/>
    </location>
    <ligand>
        <name>substrate</name>
    </ligand>
</feature>
<accession>A0A931DJA1</accession>
<dbReference type="PANTHER" id="PTHR10353">
    <property type="entry name" value="GLYCOSYL HYDROLASE"/>
    <property type="match status" value="1"/>
</dbReference>
<dbReference type="FunFam" id="3.20.20.80:FF:000004">
    <property type="entry name" value="Beta-glucosidase 6-phospho-beta-glucosidase"/>
    <property type="match status" value="1"/>
</dbReference>
<organism evidence="13 14">
    <name type="scientific">Actinomadura viridis</name>
    <dbReference type="NCBI Taxonomy" id="58110"/>
    <lineage>
        <taxon>Bacteria</taxon>
        <taxon>Bacillati</taxon>
        <taxon>Actinomycetota</taxon>
        <taxon>Actinomycetes</taxon>
        <taxon>Streptosporangiales</taxon>
        <taxon>Thermomonosporaceae</taxon>
        <taxon>Actinomadura</taxon>
    </lineage>
</organism>
<evidence type="ECO:0000313" key="14">
    <source>
        <dbReference type="Proteomes" id="UP000614047"/>
    </source>
</evidence>
<dbReference type="InterPro" id="IPR017736">
    <property type="entry name" value="Glyco_hydro_1_beta-glucosidase"/>
</dbReference>
<evidence type="ECO:0000256" key="2">
    <source>
        <dbReference type="ARBA" id="ARBA00010838"/>
    </source>
</evidence>
<dbReference type="GO" id="GO:0008422">
    <property type="term" value="F:beta-glucosidase activity"/>
    <property type="evidence" value="ECO:0007669"/>
    <property type="project" value="UniProtKB-EC"/>
</dbReference>
<evidence type="ECO:0000256" key="12">
    <source>
        <dbReference type="RuleBase" id="RU361175"/>
    </source>
</evidence>
<dbReference type="GO" id="GO:0030245">
    <property type="term" value="P:cellulose catabolic process"/>
    <property type="evidence" value="ECO:0007669"/>
    <property type="project" value="UniProtKB-KW"/>
</dbReference>
<keyword evidence="7 12" id="KW-0326">Glycosidase</keyword>
<reference evidence="13" key="1">
    <citation type="submission" date="2020-11" db="EMBL/GenBank/DDBJ databases">
        <title>Sequencing the genomes of 1000 actinobacteria strains.</title>
        <authorList>
            <person name="Klenk H.-P."/>
        </authorList>
    </citation>
    <scope>NUCLEOTIDE SEQUENCE</scope>
    <source>
        <strain evidence="13">DSM 43175</strain>
    </source>
</reference>
<evidence type="ECO:0000256" key="4">
    <source>
        <dbReference type="ARBA" id="ARBA00022801"/>
    </source>
</evidence>
<dbReference type="Gene3D" id="3.20.20.80">
    <property type="entry name" value="Glycosidases"/>
    <property type="match status" value="1"/>
</dbReference>
<evidence type="ECO:0000256" key="11">
    <source>
        <dbReference type="PROSITE-ProRule" id="PRU10055"/>
    </source>
</evidence>
<evidence type="ECO:0000256" key="7">
    <source>
        <dbReference type="ARBA" id="ARBA00023295"/>
    </source>
</evidence>
<gene>
    <name evidence="13" type="ORF">IW256_005158</name>
</gene>